<proteinExistence type="predicted"/>
<evidence type="ECO:0000313" key="3">
    <source>
        <dbReference type="Proteomes" id="UP000463857"/>
    </source>
</evidence>
<evidence type="ECO:0000313" key="2">
    <source>
        <dbReference type="EMBL" id="QHC00368.1"/>
    </source>
</evidence>
<evidence type="ECO:0000259" key="1">
    <source>
        <dbReference type="Pfam" id="PF09995"/>
    </source>
</evidence>
<reference evidence="2 3" key="1">
    <citation type="journal article" date="2018" name="Int. J. Syst. Evol. Microbiol.">
        <title>Epidermidibacterium keratini gen. nov., sp. nov., a member of the family Sporichthyaceae, isolated from keratin epidermis.</title>
        <authorList>
            <person name="Lee D.G."/>
            <person name="Trujillo M.E."/>
            <person name="Kang S."/>
            <person name="Nam J.J."/>
            <person name="Kim Y.J."/>
        </authorList>
    </citation>
    <scope>NUCLEOTIDE SEQUENCE [LARGE SCALE GENOMIC DNA]</scope>
    <source>
        <strain evidence="2 3">EPI-7</strain>
    </source>
</reference>
<dbReference type="EMBL" id="CP047156">
    <property type="protein sequence ID" value="QHC00368.1"/>
    <property type="molecule type" value="Genomic_DNA"/>
</dbReference>
<dbReference type="Pfam" id="PF09995">
    <property type="entry name" value="MPAB_Lcp_cat"/>
    <property type="match status" value="1"/>
</dbReference>
<dbReference type="InterPro" id="IPR018713">
    <property type="entry name" value="MPAB/Lcp_cat_dom"/>
</dbReference>
<dbReference type="OrthoDB" id="108890at2"/>
<dbReference type="KEGG" id="eke:EK0264_08800"/>
<keyword evidence="3" id="KW-1185">Reference proteome</keyword>
<name>A0A7L4YMQ8_9ACTN</name>
<organism evidence="2 3">
    <name type="scientific">Epidermidibacterium keratini</name>
    <dbReference type="NCBI Taxonomy" id="1891644"/>
    <lineage>
        <taxon>Bacteria</taxon>
        <taxon>Bacillati</taxon>
        <taxon>Actinomycetota</taxon>
        <taxon>Actinomycetes</taxon>
        <taxon>Sporichthyales</taxon>
        <taxon>Sporichthyaceae</taxon>
        <taxon>Epidermidibacterium</taxon>
    </lineage>
</organism>
<dbReference type="AlphaFoldDB" id="A0A7L4YMQ8"/>
<dbReference type="Proteomes" id="UP000463857">
    <property type="component" value="Chromosome"/>
</dbReference>
<protein>
    <submittedName>
        <fullName evidence="2">DUF2236 domain-containing protein</fullName>
    </submittedName>
</protein>
<sequence length="300" mass="32939">MLHDTRRAVAGALRSRVVGPDAAQRAAEIWQKPGPRRFTASDPIWRVHADSSMFIGGIRALLLQALHPLAMAGVADHSDYRGDPWGRLQRTSGFIATTTYAVDDDADRAVRIVRAVHKRVHGRTRDGREYDASDPHLLMWVHVAEIDSFLAAHQLFGKRPLTDDEADRYVAQTGATARALGVLDPPRSVAELADVLALYRPELESTPEAREVAKFLMLRPPLPLPLVPAYSLLSSSAAGSLPSWALRMLHLPHVPRVTSMLTRPAGRLGASGVRWLMSSVDLPEKHGKKSVPTPEPRPSI</sequence>
<accession>A0A7L4YMQ8</accession>
<dbReference type="PANTHER" id="PTHR36151:SF3">
    <property type="entry name" value="ER-BOUND OXYGENASE MPAB_MPAB'_RUBBER OXYGENASE CATALYTIC DOMAIN-CONTAINING PROTEIN"/>
    <property type="match status" value="1"/>
</dbReference>
<dbReference type="RefSeq" id="WP_159544782.1">
    <property type="nucleotide sequence ID" value="NZ_CP047156.1"/>
</dbReference>
<dbReference type="PANTHER" id="PTHR36151">
    <property type="entry name" value="BLR2777 PROTEIN"/>
    <property type="match status" value="1"/>
</dbReference>
<dbReference type="GO" id="GO:0016491">
    <property type="term" value="F:oxidoreductase activity"/>
    <property type="evidence" value="ECO:0007669"/>
    <property type="project" value="InterPro"/>
</dbReference>
<gene>
    <name evidence="2" type="ORF">EK0264_08800</name>
</gene>
<dbReference type="InParanoid" id="A0A7L4YMQ8"/>
<feature type="domain" description="ER-bound oxygenase mpaB/mpaB'/Rubber oxygenase catalytic" evidence="1">
    <location>
        <begin position="45"/>
        <end position="257"/>
    </location>
</feature>